<evidence type="ECO:0000313" key="3">
    <source>
        <dbReference type="Proteomes" id="UP000276215"/>
    </source>
</evidence>
<feature type="compositionally biased region" description="Basic and acidic residues" evidence="1">
    <location>
        <begin position="44"/>
        <end position="74"/>
    </location>
</feature>
<feature type="region of interest" description="Disordered" evidence="1">
    <location>
        <begin position="25"/>
        <end position="86"/>
    </location>
</feature>
<keyword evidence="3" id="KW-1185">Reference proteome</keyword>
<evidence type="ECO:0000256" key="1">
    <source>
        <dbReference type="SAM" id="MobiDB-lite"/>
    </source>
</evidence>
<proteinExistence type="predicted"/>
<dbReference type="Proteomes" id="UP000276215">
    <property type="component" value="Unassembled WGS sequence"/>
</dbReference>
<accession>A0A3N4J861</accession>
<name>A0A3N4J861_9PEZI</name>
<protein>
    <submittedName>
        <fullName evidence="2">Uncharacterized protein</fullName>
    </submittedName>
</protein>
<gene>
    <name evidence="2" type="ORF">L873DRAFT_1816993</name>
</gene>
<evidence type="ECO:0000313" key="2">
    <source>
        <dbReference type="EMBL" id="RPA92841.1"/>
    </source>
</evidence>
<reference evidence="2 3" key="1">
    <citation type="journal article" date="2018" name="Nat. Ecol. Evol.">
        <title>Pezizomycetes genomes reveal the molecular basis of ectomycorrhizal truffle lifestyle.</title>
        <authorList>
            <person name="Murat C."/>
            <person name="Payen T."/>
            <person name="Noel B."/>
            <person name="Kuo A."/>
            <person name="Morin E."/>
            <person name="Chen J."/>
            <person name="Kohler A."/>
            <person name="Krizsan K."/>
            <person name="Balestrini R."/>
            <person name="Da Silva C."/>
            <person name="Montanini B."/>
            <person name="Hainaut M."/>
            <person name="Levati E."/>
            <person name="Barry K.W."/>
            <person name="Belfiori B."/>
            <person name="Cichocki N."/>
            <person name="Clum A."/>
            <person name="Dockter R.B."/>
            <person name="Fauchery L."/>
            <person name="Guy J."/>
            <person name="Iotti M."/>
            <person name="Le Tacon F."/>
            <person name="Lindquist E.A."/>
            <person name="Lipzen A."/>
            <person name="Malagnac F."/>
            <person name="Mello A."/>
            <person name="Molinier V."/>
            <person name="Miyauchi S."/>
            <person name="Poulain J."/>
            <person name="Riccioni C."/>
            <person name="Rubini A."/>
            <person name="Sitrit Y."/>
            <person name="Splivallo R."/>
            <person name="Traeger S."/>
            <person name="Wang M."/>
            <person name="Zifcakova L."/>
            <person name="Wipf D."/>
            <person name="Zambonelli A."/>
            <person name="Paolocci F."/>
            <person name="Nowrousian M."/>
            <person name="Ottonello S."/>
            <person name="Baldrian P."/>
            <person name="Spatafora J.W."/>
            <person name="Henrissat B."/>
            <person name="Nagy L.G."/>
            <person name="Aury J.M."/>
            <person name="Wincker P."/>
            <person name="Grigoriev I.V."/>
            <person name="Bonfante P."/>
            <person name="Martin F.M."/>
        </authorList>
    </citation>
    <scope>NUCLEOTIDE SEQUENCE [LARGE SCALE GENOMIC DNA]</scope>
    <source>
        <strain evidence="2 3">120613-1</strain>
    </source>
</reference>
<sequence length="86" mass="9918">MFPRLANLFFSSFFFPLSPHTHGYKRPIQPETTPTIANTFRPDPLPHPEREERKKIRDEPSAFHPSSEKKKKENTAPGMATVTKLN</sequence>
<dbReference type="EMBL" id="ML120464">
    <property type="protein sequence ID" value="RPA92841.1"/>
    <property type="molecule type" value="Genomic_DNA"/>
</dbReference>
<organism evidence="2 3">
    <name type="scientific">Choiromyces venosus 120613-1</name>
    <dbReference type="NCBI Taxonomy" id="1336337"/>
    <lineage>
        <taxon>Eukaryota</taxon>
        <taxon>Fungi</taxon>
        <taxon>Dikarya</taxon>
        <taxon>Ascomycota</taxon>
        <taxon>Pezizomycotina</taxon>
        <taxon>Pezizomycetes</taxon>
        <taxon>Pezizales</taxon>
        <taxon>Tuberaceae</taxon>
        <taxon>Choiromyces</taxon>
    </lineage>
</organism>
<dbReference type="AlphaFoldDB" id="A0A3N4J861"/>